<evidence type="ECO:0000313" key="4">
    <source>
        <dbReference type="Proteomes" id="UP001524944"/>
    </source>
</evidence>
<proteinExistence type="predicted"/>
<dbReference type="EMBL" id="JANPWE010000001">
    <property type="protein sequence ID" value="MCR6544038.1"/>
    <property type="molecule type" value="Genomic_DNA"/>
</dbReference>
<dbReference type="Gene3D" id="1.10.8.10">
    <property type="entry name" value="DNA helicase RuvA subunit, C-terminal domain"/>
    <property type="match status" value="1"/>
</dbReference>
<dbReference type="Proteomes" id="UP001524944">
    <property type="component" value="Unassembled WGS sequence"/>
</dbReference>
<comment type="caution">
    <text evidence="3">The sequence shown here is derived from an EMBL/GenBank/DDBJ whole genome shotgun (WGS) entry which is preliminary data.</text>
</comment>
<feature type="domain" description="DUF4342" evidence="2">
    <location>
        <begin position="52"/>
        <end position="118"/>
    </location>
</feature>
<dbReference type="InterPro" id="IPR025642">
    <property type="entry name" value="DUF4342"/>
</dbReference>
<keyword evidence="4" id="KW-1185">Reference proteome</keyword>
<dbReference type="InterPro" id="IPR009060">
    <property type="entry name" value="UBA-like_sf"/>
</dbReference>
<keyword evidence="1" id="KW-0472">Membrane</keyword>
<evidence type="ECO:0000259" key="2">
    <source>
        <dbReference type="Pfam" id="PF14242"/>
    </source>
</evidence>
<dbReference type="SUPFAM" id="SSF46934">
    <property type="entry name" value="UBA-like"/>
    <property type="match status" value="1"/>
</dbReference>
<accession>A0ABT1XZJ9</accession>
<evidence type="ECO:0000313" key="3">
    <source>
        <dbReference type="EMBL" id="MCR6544038.1"/>
    </source>
</evidence>
<keyword evidence="1" id="KW-0812">Transmembrane</keyword>
<evidence type="ECO:0000256" key="1">
    <source>
        <dbReference type="SAM" id="Phobius"/>
    </source>
</evidence>
<sequence>MDDILRKIDLIIDRTGVSYASAKEALEQSGGSVIDAIIYLENKLHTTAGSYHQLKGILKKAKETKIRVLKEGEQVAEVPMTAGILGLVGTIALPGLAAIGAIGSAAALLSNYSLEVKKSDTMDDQQEENLN</sequence>
<dbReference type="Pfam" id="PF14242">
    <property type="entry name" value="DUF4342"/>
    <property type="match status" value="1"/>
</dbReference>
<dbReference type="CDD" id="cd14360">
    <property type="entry name" value="UBA_NAC_like_bac"/>
    <property type="match status" value="1"/>
</dbReference>
<name>A0ABT1XZJ9_9FIRM</name>
<reference evidence="3 4" key="1">
    <citation type="submission" date="2022-08" db="EMBL/GenBank/DDBJ databases">
        <title>Proteogenomics of the novel Dehalobacterium formicoaceticum strain EZ94 highlights a key role of methyltransferases during anaerobic dichloromethane degradation.</title>
        <authorList>
            <person name="Wasmund K."/>
        </authorList>
    </citation>
    <scope>NUCLEOTIDE SEQUENCE [LARGE SCALE GENOMIC DNA]</scope>
    <source>
        <strain evidence="3 4">EZ94</strain>
    </source>
</reference>
<keyword evidence="1" id="KW-1133">Transmembrane helix</keyword>
<dbReference type="RefSeq" id="WP_257911550.1">
    <property type="nucleotide sequence ID" value="NZ_JANPWE010000001.1"/>
</dbReference>
<gene>
    <name evidence="3" type="ORF">NVS47_00635</name>
</gene>
<feature type="transmembrane region" description="Helical" evidence="1">
    <location>
        <begin position="84"/>
        <end position="109"/>
    </location>
</feature>
<protein>
    <submittedName>
        <fullName evidence="3">DUF4342 domain-containing protein</fullName>
    </submittedName>
</protein>
<organism evidence="3 4">
    <name type="scientific">Dehalobacterium formicoaceticum</name>
    <dbReference type="NCBI Taxonomy" id="51515"/>
    <lineage>
        <taxon>Bacteria</taxon>
        <taxon>Bacillati</taxon>
        <taxon>Bacillota</taxon>
        <taxon>Clostridia</taxon>
        <taxon>Eubacteriales</taxon>
        <taxon>Peptococcaceae</taxon>
        <taxon>Dehalobacterium</taxon>
    </lineage>
</organism>